<sequence>MLDTPTQTWRMNRPVVWHNAIYAALDYFGTDWEMRAADGVGMGRTVMGMMSYGIHIGLNEASREEFARHVPPNDPIFAELRIV</sequence>
<dbReference type="AlphaFoldDB" id="A0A139ATG9"/>
<organism evidence="1 2">
    <name type="scientific">Gonapodya prolifera (strain JEL478)</name>
    <name type="common">Monoblepharis prolifera</name>
    <dbReference type="NCBI Taxonomy" id="1344416"/>
    <lineage>
        <taxon>Eukaryota</taxon>
        <taxon>Fungi</taxon>
        <taxon>Fungi incertae sedis</taxon>
        <taxon>Chytridiomycota</taxon>
        <taxon>Chytridiomycota incertae sedis</taxon>
        <taxon>Monoblepharidomycetes</taxon>
        <taxon>Monoblepharidales</taxon>
        <taxon>Gonapodyaceae</taxon>
        <taxon>Gonapodya</taxon>
    </lineage>
</organism>
<proteinExistence type="predicted"/>
<name>A0A139ATG9_GONPJ</name>
<reference evidence="1 2" key="1">
    <citation type="journal article" date="2015" name="Genome Biol. Evol.">
        <title>Phylogenomic analyses indicate that early fungi evolved digesting cell walls of algal ancestors of land plants.</title>
        <authorList>
            <person name="Chang Y."/>
            <person name="Wang S."/>
            <person name="Sekimoto S."/>
            <person name="Aerts A.L."/>
            <person name="Choi C."/>
            <person name="Clum A."/>
            <person name="LaButti K.M."/>
            <person name="Lindquist E.A."/>
            <person name="Yee Ngan C."/>
            <person name="Ohm R.A."/>
            <person name="Salamov A.A."/>
            <person name="Grigoriev I.V."/>
            <person name="Spatafora J.W."/>
            <person name="Berbee M.L."/>
        </authorList>
    </citation>
    <scope>NUCLEOTIDE SEQUENCE [LARGE SCALE GENOMIC DNA]</scope>
    <source>
        <strain evidence="1 2">JEL478</strain>
    </source>
</reference>
<accession>A0A139ATG9</accession>
<dbReference type="EMBL" id="KQ965736">
    <property type="protein sequence ID" value="KXS19984.1"/>
    <property type="molecule type" value="Genomic_DNA"/>
</dbReference>
<gene>
    <name evidence="1" type="ORF">M427DRAFT_52271</name>
</gene>
<protein>
    <submittedName>
        <fullName evidence="1">Uncharacterized protein</fullName>
    </submittedName>
</protein>
<evidence type="ECO:0000313" key="1">
    <source>
        <dbReference type="EMBL" id="KXS19984.1"/>
    </source>
</evidence>
<dbReference type="Proteomes" id="UP000070544">
    <property type="component" value="Unassembled WGS sequence"/>
</dbReference>
<evidence type="ECO:0000313" key="2">
    <source>
        <dbReference type="Proteomes" id="UP000070544"/>
    </source>
</evidence>
<keyword evidence="2" id="KW-1185">Reference proteome</keyword>